<dbReference type="Pfam" id="PF01565">
    <property type="entry name" value="FAD_binding_4"/>
    <property type="match status" value="1"/>
</dbReference>
<feature type="domain" description="FAD-binding PCMH-type" evidence="6">
    <location>
        <begin position="34"/>
        <end position="202"/>
    </location>
</feature>
<dbReference type="PANTHER" id="PTHR42973">
    <property type="entry name" value="BINDING OXIDOREDUCTASE, PUTATIVE (AFU_ORTHOLOGUE AFUA_1G17690)-RELATED"/>
    <property type="match status" value="1"/>
</dbReference>
<comment type="caution">
    <text evidence="7">The sequence shown here is derived from an EMBL/GenBank/DDBJ whole genome shotgun (WGS) entry which is preliminary data.</text>
</comment>
<keyword evidence="5" id="KW-0560">Oxidoreductase</keyword>
<evidence type="ECO:0000256" key="4">
    <source>
        <dbReference type="ARBA" id="ARBA00022827"/>
    </source>
</evidence>
<dbReference type="InterPro" id="IPR016169">
    <property type="entry name" value="FAD-bd_PCMH_sub2"/>
</dbReference>
<dbReference type="Proteomes" id="UP000553209">
    <property type="component" value="Unassembled WGS sequence"/>
</dbReference>
<gene>
    <name evidence="7" type="ORF">HGB44_09060</name>
</gene>
<dbReference type="Gene3D" id="3.30.43.10">
    <property type="entry name" value="Uridine Diphospho-n-acetylenolpyruvylglucosamine Reductase, domain 2"/>
    <property type="match status" value="1"/>
</dbReference>
<dbReference type="EMBL" id="JAAXPG010000007">
    <property type="protein sequence ID" value="NKY97809.1"/>
    <property type="molecule type" value="Genomic_DNA"/>
</dbReference>
<keyword evidence="3" id="KW-0285">Flavoprotein</keyword>
<dbReference type="AlphaFoldDB" id="A0A7X6RPK8"/>
<evidence type="ECO:0000313" key="8">
    <source>
        <dbReference type="Proteomes" id="UP000553209"/>
    </source>
</evidence>
<dbReference type="Gene3D" id="3.30.465.10">
    <property type="match status" value="1"/>
</dbReference>
<dbReference type="Gene3D" id="3.40.462.20">
    <property type="match status" value="1"/>
</dbReference>
<dbReference type="InterPro" id="IPR016167">
    <property type="entry name" value="FAD-bd_PCMH_sub1"/>
</dbReference>
<comment type="similarity">
    <text evidence="2">Belongs to the oxygen-dependent FAD-linked oxidoreductase family.</text>
</comment>
<dbReference type="GO" id="GO:0071949">
    <property type="term" value="F:FAD binding"/>
    <property type="evidence" value="ECO:0007669"/>
    <property type="project" value="InterPro"/>
</dbReference>
<evidence type="ECO:0000256" key="1">
    <source>
        <dbReference type="ARBA" id="ARBA00001974"/>
    </source>
</evidence>
<sequence>MNTWNELRSLLRGRVLTDGEEGFDLARRPWSLSVDQPVAAVVEAADADDVAALVRHAHREGLAVAAQPTGHGASGDVKGAVLLRTGALDEVSVDAERRVARVGAGVPWGRVQEAAAVHGLTGLPGSSPVVGVAGYTLGGGLSWFGRRHGWAADGVTALEVVDARGERARVTAESDPDLFWALRGGGGDFAVVTALEFALHPAPRLYGGRVVWPADRAERVLAAYTEVTAHARRELTVWLNLHHVPGREPTVSVDTTFLGGSERARELLRPLEAAGRPLRDTRAVLPLSELGSVTAEPTDPSPGLSRAALLTDLGPQAVGALLAEPIAPLVGVQVRHLGGAFADASDTPFGPMDERYYLYALGVPFAPGMAPGIRARLEGLVASLGPGVSGRKPLTSLVPGESVTDVFSAQALERLRRIKAERDPRGVVRSNYPVLG</sequence>
<organism evidence="7 8">
    <name type="scientific">Nocardiopsis alborubida</name>
    <dbReference type="NCBI Taxonomy" id="146802"/>
    <lineage>
        <taxon>Bacteria</taxon>
        <taxon>Bacillati</taxon>
        <taxon>Actinomycetota</taxon>
        <taxon>Actinomycetes</taxon>
        <taxon>Streptosporangiales</taxon>
        <taxon>Nocardiopsidaceae</taxon>
        <taxon>Nocardiopsis</taxon>
    </lineage>
</organism>
<evidence type="ECO:0000256" key="3">
    <source>
        <dbReference type="ARBA" id="ARBA00022630"/>
    </source>
</evidence>
<dbReference type="InterPro" id="IPR036318">
    <property type="entry name" value="FAD-bd_PCMH-like_sf"/>
</dbReference>
<dbReference type="SUPFAM" id="SSF56176">
    <property type="entry name" value="FAD-binding/transporter-associated domain-like"/>
    <property type="match status" value="1"/>
</dbReference>
<evidence type="ECO:0000256" key="2">
    <source>
        <dbReference type="ARBA" id="ARBA00005466"/>
    </source>
</evidence>
<dbReference type="InterPro" id="IPR006094">
    <property type="entry name" value="Oxid_FAD_bind_N"/>
</dbReference>
<accession>A0A7X6RPK8</accession>
<proteinExistence type="inferred from homology"/>
<name>A0A7X6RPK8_9ACTN</name>
<evidence type="ECO:0000256" key="5">
    <source>
        <dbReference type="ARBA" id="ARBA00023002"/>
    </source>
</evidence>
<evidence type="ECO:0000313" key="7">
    <source>
        <dbReference type="EMBL" id="NKY97809.1"/>
    </source>
</evidence>
<protein>
    <submittedName>
        <fullName evidence="7">FAD-binding oxidoreductase</fullName>
    </submittedName>
</protein>
<keyword evidence="4" id="KW-0274">FAD</keyword>
<dbReference type="RefSeq" id="WP_061081916.1">
    <property type="nucleotide sequence ID" value="NZ_JAAXPG010000007.1"/>
</dbReference>
<dbReference type="InterPro" id="IPR050416">
    <property type="entry name" value="FAD-linked_Oxidoreductase"/>
</dbReference>
<dbReference type="PROSITE" id="PS51387">
    <property type="entry name" value="FAD_PCMH"/>
    <property type="match status" value="1"/>
</dbReference>
<evidence type="ECO:0000259" key="6">
    <source>
        <dbReference type="PROSITE" id="PS51387"/>
    </source>
</evidence>
<comment type="cofactor">
    <cofactor evidence="1">
        <name>FAD</name>
        <dbReference type="ChEBI" id="CHEBI:57692"/>
    </cofactor>
</comment>
<dbReference type="InterPro" id="IPR016166">
    <property type="entry name" value="FAD-bd_PCMH"/>
</dbReference>
<reference evidence="7 8" key="1">
    <citation type="submission" date="2020-04" db="EMBL/GenBank/DDBJ databases">
        <title>MicrobeNet Type strains.</title>
        <authorList>
            <person name="Nicholson A.C."/>
        </authorList>
    </citation>
    <scope>NUCLEOTIDE SEQUENCE [LARGE SCALE GENOMIC DNA]</scope>
    <source>
        <strain evidence="7 8">ATCC 23612</strain>
    </source>
</reference>
<dbReference type="GO" id="GO:0016491">
    <property type="term" value="F:oxidoreductase activity"/>
    <property type="evidence" value="ECO:0007669"/>
    <property type="project" value="UniProtKB-KW"/>
</dbReference>
<dbReference type="PANTHER" id="PTHR42973:SF39">
    <property type="entry name" value="FAD-BINDING PCMH-TYPE DOMAIN-CONTAINING PROTEIN"/>
    <property type="match status" value="1"/>
</dbReference>
<keyword evidence="8" id="KW-1185">Reference proteome</keyword>